<dbReference type="AlphaFoldDB" id="A0A231VKS3"/>
<evidence type="ECO:0000313" key="4">
    <source>
        <dbReference type="EMBL" id="AST57318.1"/>
    </source>
</evidence>
<evidence type="ECO:0000256" key="3">
    <source>
        <dbReference type="ARBA" id="ARBA00022969"/>
    </source>
</evidence>
<evidence type="ECO:0000256" key="2">
    <source>
        <dbReference type="ARBA" id="ARBA00006573"/>
    </source>
</evidence>
<evidence type="ECO:0000313" key="6">
    <source>
        <dbReference type="Proteomes" id="UP000214975"/>
    </source>
</evidence>
<dbReference type="Pfam" id="PF08141">
    <property type="entry name" value="SspH"/>
    <property type="match status" value="1"/>
</dbReference>
<name>A0A231VKS3_THETR</name>
<dbReference type="NCBIfam" id="TIGR02861">
    <property type="entry name" value="SASP_H"/>
    <property type="match status" value="1"/>
</dbReference>
<protein>
    <submittedName>
        <fullName evidence="5">H-type small acid-soluble spore protein</fullName>
    </submittedName>
    <submittedName>
        <fullName evidence="4">Small acid-soluble spore H-type</fullName>
    </submittedName>
</protein>
<accession>A0A231VKS3</accession>
<sequence length="63" mass="7150">MKFERAEEIYNSPSNYEVIYDGNPVWINSLNPNKKSANIKFLNDNAVMDVPVGFLIEGKKLSS</sequence>
<gene>
    <name evidence="5" type="ORF">CE561_03820</name>
    <name evidence="4" type="ORF">Thert_01234</name>
</gene>
<dbReference type="Proteomes" id="UP000214975">
    <property type="component" value="Chromosome"/>
</dbReference>
<dbReference type="GeneID" id="93865429"/>
<keyword evidence="3" id="KW-0749">Sporulation</keyword>
<dbReference type="OMA" id="NPVWINS"/>
<reference evidence="4 6" key="1">
    <citation type="submission" date="2016-08" db="EMBL/GenBank/DDBJ databases">
        <title>A novel genetic cassette of butanologenic Thermoanaerobacterium thermosaccharolyticum that directly convert cellulose to butanol.</title>
        <authorList>
            <person name="Li T."/>
            <person name="He J."/>
        </authorList>
    </citation>
    <scope>NUCLEOTIDE SEQUENCE [LARGE SCALE GENOMIC DNA]</scope>
    <source>
        <strain evidence="4 6">TG57</strain>
    </source>
</reference>
<evidence type="ECO:0000256" key="1">
    <source>
        <dbReference type="ARBA" id="ARBA00004288"/>
    </source>
</evidence>
<dbReference type="RefSeq" id="WP_013299049.1">
    <property type="nucleotide sequence ID" value="NZ_CP016893.1"/>
</dbReference>
<reference evidence="5 7" key="2">
    <citation type="submission" date="2017-06" db="EMBL/GenBank/DDBJ databases">
        <title>Isolation and characterization of a thermophilic and butanogenic Thermoanaerobacterium thermosaccharolyticum M5 capable of efficient degradation of hemicellulose.</title>
        <authorList>
            <person name="Xin F."/>
            <person name="Jiang Y."/>
        </authorList>
    </citation>
    <scope>NUCLEOTIDE SEQUENCE [LARGE SCALE GENOMIC DNA]</scope>
    <source>
        <strain evidence="5 7">M5</strain>
    </source>
</reference>
<dbReference type="EMBL" id="CP016893">
    <property type="protein sequence ID" value="AST57318.1"/>
    <property type="molecule type" value="Genomic_DNA"/>
</dbReference>
<organism evidence="5 7">
    <name type="scientific">Thermoanaerobacterium thermosaccharolyticum</name>
    <name type="common">Clostridium thermosaccharolyticum</name>
    <dbReference type="NCBI Taxonomy" id="1517"/>
    <lineage>
        <taxon>Bacteria</taxon>
        <taxon>Bacillati</taxon>
        <taxon>Bacillota</taxon>
        <taxon>Clostridia</taxon>
        <taxon>Thermoanaerobacterales</taxon>
        <taxon>Thermoanaerobacteraceae</taxon>
        <taxon>Thermoanaerobacterium</taxon>
    </lineage>
</organism>
<comment type="subcellular location">
    <subcellularLocation>
        <location evidence="1">Spore core</location>
    </subcellularLocation>
</comment>
<dbReference type="GO" id="GO:0042601">
    <property type="term" value="C:endospore-forming forespore"/>
    <property type="evidence" value="ECO:0007669"/>
    <property type="project" value="InterPro"/>
</dbReference>
<dbReference type="GO" id="GO:0030436">
    <property type="term" value="P:asexual sporulation"/>
    <property type="evidence" value="ECO:0007669"/>
    <property type="project" value="InterPro"/>
</dbReference>
<dbReference type="InterPro" id="IPR012610">
    <property type="entry name" value="SASP_SspH"/>
</dbReference>
<dbReference type="GO" id="GO:0030435">
    <property type="term" value="P:sporulation resulting in formation of a cellular spore"/>
    <property type="evidence" value="ECO:0007669"/>
    <property type="project" value="UniProtKB-KW"/>
</dbReference>
<evidence type="ECO:0000313" key="5">
    <source>
        <dbReference type="EMBL" id="OXT08882.1"/>
    </source>
</evidence>
<proteinExistence type="inferred from homology"/>
<dbReference type="Proteomes" id="UP000215301">
    <property type="component" value="Unassembled WGS sequence"/>
</dbReference>
<evidence type="ECO:0000313" key="7">
    <source>
        <dbReference type="Proteomes" id="UP000215301"/>
    </source>
</evidence>
<comment type="similarity">
    <text evidence="2">Belongs to the SspH family.</text>
</comment>
<dbReference type="EMBL" id="NKHD01000009">
    <property type="protein sequence ID" value="OXT08882.1"/>
    <property type="molecule type" value="Genomic_DNA"/>
</dbReference>